<evidence type="ECO:0000256" key="1">
    <source>
        <dbReference type="ARBA" id="ARBA00008887"/>
    </source>
</evidence>
<evidence type="ECO:0000259" key="2">
    <source>
        <dbReference type="Pfam" id="PF08385"/>
    </source>
</evidence>
<dbReference type="GO" id="GO:0005858">
    <property type="term" value="C:axonemal dynein complex"/>
    <property type="evidence" value="ECO:0007669"/>
    <property type="project" value="TreeGrafter"/>
</dbReference>
<dbReference type="GO" id="GO:0007018">
    <property type="term" value="P:microtubule-based movement"/>
    <property type="evidence" value="ECO:0007669"/>
    <property type="project" value="InterPro"/>
</dbReference>
<accession>A0A9N9HNC1</accession>
<gene>
    <name evidence="3" type="ORF">AGERDE_LOCUS13353</name>
</gene>
<feature type="domain" description="Dynein heavy chain tail" evidence="2">
    <location>
        <begin position="2"/>
        <end position="156"/>
    </location>
</feature>
<keyword evidence="4" id="KW-1185">Reference proteome</keyword>
<feature type="non-terminal residue" evidence="3">
    <location>
        <position position="1"/>
    </location>
</feature>
<comment type="similarity">
    <text evidence="1">Belongs to the dynein heavy chain family.</text>
</comment>
<dbReference type="InterPro" id="IPR026983">
    <property type="entry name" value="DHC"/>
</dbReference>
<evidence type="ECO:0000313" key="4">
    <source>
        <dbReference type="Proteomes" id="UP000789831"/>
    </source>
</evidence>
<sequence length="160" mass="18342">TKLSRDPSSGTAIQEINFWLSMERALEQIDEQLKSDQIVLTMNILKHAKRFHATVSFIADTGLKEATDKVHKYNLLMKDFPLNELLSATDVDKVKDALHLIFGHLNKKLKLSPYPIKKALPLVEAISRDLNDQLLKVLGSRRLMYMEYDDFEKVMIGAEE</sequence>
<dbReference type="AlphaFoldDB" id="A0A9N9HNC1"/>
<organism evidence="3 4">
    <name type="scientific">Ambispora gerdemannii</name>
    <dbReference type="NCBI Taxonomy" id="144530"/>
    <lineage>
        <taxon>Eukaryota</taxon>
        <taxon>Fungi</taxon>
        <taxon>Fungi incertae sedis</taxon>
        <taxon>Mucoromycota</taxon>
        <taxon>Glomeromycotina</taxon>
        <taxon>Glomeromycetes</taxon>
        <taxon>Archaeosporales</taxon>
        <taxon>Ambisporaceae</taxon>
        <taxon>Ambispora</taxon>
    </lineage>
</organism>
<dbReference type="GO" id="GO:0045505">
    <property type="term" value="F:dynein intermediate chain binding"/>
    <property type="evidence" value="ECO:0007669"/>
    <property type="project" value="InterPro"/>
</dbReference>
<comment type="caution">
    <text evidence="3">The sequence shown here is derived from an EMBL/GenBank/DDBJ whole genome shotgun (WGS) entry which is preliminary data.</text>
</comment>
<protein>
    <submittedName>
        <fullName evidence="3">1167_t:CDS:1</fullName>
    </submittedName>
</protein>
<evidence type="ECO:0000313" key="3">
    <source>
        <dbReference type="EMBL" id="CAG8697774.1"/>
    </source>
</evidence>
<proteinExistence type="inferred from homology"/>
<dbReference type="PANTHER" id="PTHR46532:SF4">
    <property type="entry name" value="AAA+ ATPASE DOMAIN-CONTAINING PROTEIN"/>
    <property type="match status" value="1"/>
</dbReference>
<dbReference type="GO" id="GO:0051959">
    <property type="term" value="F:dynein light intermediate chain binding"/>
    <property type="evidence" value="ECO:0007669"/>
    <property type="project" value="InterPro"/>
</dbReference>
<name>A0A9N9HNC1_9GLOM</name>
<dbReference type="OrthoDB" id="2146272at2759"/>
<dbReference type="InterPro" id="IPR013594">
    <property type="entry name" value="Dynein_heavy_tail"/>
</dbReference>
<dbReference type="Pfam" id="PF08385">
    <property type="entry name" value="DHC_N1"/>
    <property type="match status" value="1"/>
</dbReference>
<dbReference type="EMBL" id="CAJVPL010017112">
    <property type="protein sequence ID" value="CAG8697774.1"/>
    <property type="molecule type" value="Genomic_DNA"/>
</dbReference>
<dbReference type="PANTHER" id="PTHR46532">
    <property type="entry name" value="MALE FERTILITY FACTOR KL5"/>
    <property type="match status" value="1"/>
</dbReference>
<reference evidence="3" key="1">
    <citation type="submission" date="2021-06" db="EMBL/GenBank/DDBJ databases">
        <authorList>
            <person name="Kallberg Y."/>
            <person name="Tangrot J."/>
            <person name="Rosling A."/>
        </authorList>
    </citation>
    <scope>NUCLEOTIDE SEQUENCE</scope>
    <source>
        <strain evidence="3">MT106</strain>
    </source>
</reference>
<feature type="non-terminal residue" evidence="3">
    <location>
        <position position="160"/>
    </location>
</feature>
<dbReference type="Proteomes" id="UP000789831">
    <property type="component" value="Unassembled WGS sequence"/>
</dbReference>